<keyword evidence="3" id="KW-1185">Reference proteome</keyword>
<reference evidence="2" key="1">
    <citation type="submission" date="2019-03" db="EMBL/GenBank/DDBJ databases">
        <title>Long read genome sequence of the mycoparasitic Pythium oligandrum ATCC 38472 isolated from sugarbeet rhizosphere.</title>
        <authorList>
            <person name="Gaulin E."/>
        </authorList>
    </citation>
    <scope>NUCLEOTIDE SEQUENCE</scope>
    <source>
        <strain evidence="2">ATCC 38472_TT</strain>
    </source>
</reference>
<dbReference type="EMBL" id="SPLM01000144">
    <property type="protein sequence ID" value="TMW57335.1"/>
    <property type="molecule type" value="Genomic_DNA"/>
</dbReference>
<feature type="region of interest" description="Disordered" evidence="1">
    <location>
        <begin position="114"/>
        <end position="146"/>
    </location>
</feature>
<dbReference type="OrthoDB" id="121478at2759"/>
<dbReference type="Proteomes" id="UP000794436">
    <property type="component" value="Unassembled WGS sequence"/>
</dbReference>
<accession>A0A8K1C6P8</accession>
<evidence type="ECO:0000313" key="3">
    <source>
        <dbReference type="Proteomes" id="UP000794436"/>
    </source>
</evidence>
<name>A0A8K1C6P8_PYTOL</name>
<protein>
    <submittedName>
        <fullName evidence="2">Uncharacterized protein</fullName>
    </submittedName>
</protein>
<feature type="compositionally biased region" description="Basic and acidic residues" evidence="1">
    <location>
        <begin position="114"/>
        <end position="127"/>
    </location>
</feature>
<proteinExistence type="predicted"/>
<organism evidence="2 3">
    <name type="scientific">Pythium oligandrum</name>
    <name type="common">Mycoparasitic fungus</name>
    <dbReference type="NCBI Taxonomy" id="41045"/>
    <lineage>
        <taxon>Eukaryota</taxon>
        <taxon>Sar</taxon>
        <taxon>Stramenopiles</taxon>
        <taxon>Oomycota</taxon>
        <taxon>Peronosporomycetes</taxon>
        <taxon>Pythiales</taxon>
        <taxon>Pythiaceae</taxon>
        <taxon>Pythium</taxon>
    </lineage>
</organism>
<evidence type="ECO:0000256" key="1">
    <source>
        <dbReference type="SAM" id="MobiDB-lite"/>
    </source>
</evidence>
<comment type="caution">
    <text evidence="2">The sequence shown here is derived from an EMBL/GenBank/DDBJ whole genome shotgun (WGS) entry which is preliminary data.</text>
</comment>
<dbReference type="AlphaFoldDB" id="A0A8K1C6P8"/>
<gene>
    <name evidence="2" type="ORF">Poli38472_003260</name>
</gene>
<evidence type="ECO:0000313" key="2">
    <source>
        <dbReference type="EMBL" id="TMW57335.1"/>
    </source>
</evidence>
<sequence length="146" mass="16398">MMTMMRMSALRHARRLSTQVPKRAPVQEYPTSFISHLRTQKLNVFNIGMAFLAFSLSSQLVSYKNKNEELTTETEKLHQRVQKLEEVIMELGGTVPKDEAEAAAAEAAEAAAKADAERIKREREQEARALTAVTEEGKPKKKGLLI</sequence>